<protein>
    <recommendedName>
        <fullName evidence="2">DUF1800 domain-containing protein</fullName>
    </recommendedName>
</protein>
<dbReference type="InterPro" id="IPR014917">
    <property type="entry name" value="DUF1800"/>
</dbReference>
<proteinExistence type="predicted"/>
<gene>
    <name evidence="1" type="ORF">METZ01_LOCUS23077</name>
</gene>
<evidence type="ECO:0008006" key="2">
    <source>
        <dbReference type="Google" id="ProtNLM"/>
    </source>
</evidence>
<name>A0A381PXT5_9ZZZZ</name>
<evidence type="ECO:0000313" key="1">
    <source>
        <dbReference type="EMBL" id="SUZ70223.1"/>
    </source>
</evidence>
<dbReference type="AlphaFoldDB" id="A0A381PXT5"/>
<dbReference type="Pfam" id="PF08811">
    <property type="entry name" value="DUF1800"/>
    <property type="match status" value="1"/>
</dbReference>
<organism evidence="1">
    <name type="scientific">marine metagenome</name>
    <dbReference type="NCBI Taxonomy" id="408172"/>
    <lineage>
        <taxon>unclassified sequences</taxon>
        <taxon>metagenomes</taxon>
        <taxon>ecological metagenomes</taxon>
    </lineage>
</organism>
<dbReference type="EMBL" id="UINC01001084">
    <property type="protein sequence ID" value="SUZ70223.1"/>
    <property type="molecule type" value="Genomic_DNA"/>
</dbReference>
<accession>A0A381PXT5</accession>
<sequence>MPQRQDIALMAHLMRRAGFGEPRGSLDARVAQGYEAVVEELLHPEDQPAINDELMYRILPGYEGALAPPINQADWVFRMVNTQRPLEEKMALLWHQIFATSNAKVDNPPELTRQIAMFREHGLGKYRDLLVELAKSPAMIFWLDNHGNHDGAINENWGRELLELFSLGVGNYTEDDIQNAARAFTGWSIAPKIPRNPLGRFYWNFEYKPEDHDNNEKTFLGQTGNFNGEDIMGIIVDQPASPRFLARHLYRFFVADEPHVSEWNVTPPVDPDAIEILVDAYSESQGDIRSILRVLFNSEFFKNSQFARVKSPAELVVGTVRIAGNYEGFRPGFNNLALECGWQGQELLNPPSVEGWHTGQAWIDAGALMRRVNFAAGVLGDTSLPGVRAMIDRVKSQGNLSPQALVAACLDALGPLEVGDTTLRELLTHALKGGELAWNTPEETSASEDKVGKMLTLIAASRDYQFA</sequence>
<reference evidence="1" key="1">
    <citation type="submission" date="2018-05" db="EMBL/GenBank/DDBJ databases">
        <authorList>
            <person name="Lanie J.A."/>
            <person name="Ng W.-L."/>
            <person name="Kazmierczak K.M."/>
            <person name="Andrzejewski T.M."/>
            <person name="Davidsen T.M."/>
            <person name="Wayne K.J."/>
            <person name="Tettelin H."/>
            <person name="Glass J.I."/>
            <person name="Rusch D."/>
            <person name="Podicherti R."/>
            <person name="Tsui H.-C.T."/>
            <person name="Winkler M.E."/>
        </authorList>
    </citation>
    <scope>NUCLEOTIDE SEQUENCE</scope>
</reference>